<keyword evidence="3" id="KW-1185">Reference proteome</keyword>
<gene>
    <name evidence="2" type="ORF">CHS0354_010186</name>
</gene>
<dbReference type="EMBL" id="JAEAOA010000640">
    <property type="protein sequence ID" value="KAK3578835.1"/>
    <property type="molecule type" value="Genomic_DNA"/>
</dbReference>
<protein>
    <submittedName>
        <fullName evidence="2">Uncharacterized protein</fullName>
    </submittedName>
</protein>
<comment type="caution">
    <text evidence="2">The sequence shown here is derived from an EMBL/GenBank/DDBJ whole genome shotgun (WGS) entry which is preliminary data.</text>
</comment>
<feature type="region of interest" description="Disordered" evidence="1">
    <location>
        <begin position="112"/>
        <end position="132"/>
    </location>
</feature>
<dbReference type="AlphaFoldDB" id="A0AAE0VJB2"/>
<organism evidence="2 3">
    <name type="scientific">Potamilus streckersoni</name>
    <dbReference type="NCBI Taxonomy" id="2493646"/>
    <lineage>
        <taxon>Eukaryota</taxon>
        <taxon>Metazoa</taxon>
        <taxon>Spiralia</taxon>
        <taxon>Lophotrochozoa</taxon>
        <taxon>Mollusca</taxon>
        <taxon>Bivalvia</taxon>
        <taxon>Autobranchia</taxon>
        <taxon>Heteroconchia</taxon>
        <taxon>Palaeoheterodonta</taxon>
        <taxon>Unionida</taxon>
        <taxon>Unionoidea</taxon>
        <taxon>Unionidae</taxon>
        <taxon>Ambleminae</taxon>
        <taxon>Lampsilini</taxon>
        <taxon>Potamilus</taxon>
    </lineage>
</organism>
<feature type="region of interest" description="Disordered" evidence="1">
    <location>
        <begin position="69"/>
        <end position="96"/>
    </location>
</feature>
<feature type="compositionally biased region" description="Basic residues" evidence="1">
    <location>
        <begin position="81"/>
        <end position="91"/>
    </location>
</feature>
<evidence type="ECO:0000313" key="2">
    <source>
        <dbReference type="EMBL" id="KAK3578835.1"/>
    </source>
</evidence>
<proteinExistence type="predicted"/>
<dbReference type="Proteomes" id="UP001195483">
    <property type="component" value="Unassembled WGS sequence"/>
</dbReference>
<evidence type="ECO:0000313" key="3">
    <source>
        <dbReference type="Proteomes" id="UP001195483"/>
    </source>
</evidence>
<feature type="region of interest" description="Disordered" evidence="1">
    <location>
        <begin position="1"/>
        <end position="53"/>
    </location>
</feature>
<evidence type="ECO:0000256" key="1">
    <source>
        <dbReference type="SAM" id="MobiDB-lite"/>
    </source>
</evidence>
<name>A0AAE0VJB2_9BIVA</name>
<reference evidence="2" key="3">
    <citation type="submission" date="2023-05" db="EMBL/GenBank/DDBJ databases">
        <authorList>
            <person name="Smith C.H."/>
        </authorList>
    </citation>
    <scope>NUCLEOTIDE SEQUENCE</scope>
    <source>
        <strain evidence="2">CHS0354</strain>
        <tissue evidence="2">Mantle</tissue>
    </source>
</reference>
<accession>A0AAE0VJB2</accession>
<reference evidence="2" key="2">
    <citation type="journal article" date="2021" name="Genome Biol. Evol.">
        <title>Developing a high-quality reference genome for a parasitic bivalve with doubly uniparental inheritance (Bivalvia: Unionida).</title>
        <authorList>
            <person name="Smith C.H."/>
        </authorList>
    </citation>
    <scope>NUCLEOTIDE SEQUENCE</scope>
    <source>
        <strain evidence="2">CHS0354</strain>
        <tissue evidence="2">Mantle</tissue>
    </source>
</reference>
<sequence>MPCLFEGRQFLSSSLPDANKEPERKKSKRKKKRAQQETQEEKKNDPNLHPPRLYSSGYIRAKIVIEGDFPLAAPDNSRSRVLSRKKKKKNHNSATAFELPLVSGMLRYDDISSKSSKRSLKKKPESQKIGRHPFKSKVAPEMIKHQDNDTEINKADHSNINDRDAQESTDIEINNRNYSDVDERHAAGINERQQTDVETSYGNLSFVNERTVPGSTERQRHLVEICNTNDSDVDDLDG</sequence>
<reference evidence="2" key="1">
    <citation type="journal article" date="2021" name="Genome Biol. Evol.">
        <title>A High-Quality Reference Genome for a Parasitic Bivalve with Doubly Uniparental Inheritance (Bivalvia: Unionida).</title>
        <authorList>
            <person name="Smith C.H."/>
        </authorList>
    </citation>
    <scope>NUCLEOTIDE SEQUENCE</scope>
    <source>
        <strain evidence="2">CHS0354</strain>
    </source>
</reference>